<dbReference type="RefSeq" id="WP_285521432.1">
    <property type="nucleotide sequence ID" value="NZ_JASNGB010000015.1"/>
</dbReference>
<accession>A0ABT7JDV8</accession>
<evidence type="ECO:0000256" key="1">
    <source>
        <dbReference type="SAM" id="SignalP"/>
    </source>
</evidence>
<organism evidence="2 3">
    <name type="scientific">Deinococcus rhizophilus</name>
    <dbReference type="NCBI Taxonomy" id="3049544"/>
    <lineage>
        <taxon>Bacteria</taxon>
        <taxon>Thermotogati</taxon>
        <taxon>Deinococcota</taxon>
        <taxon>Deinococci</taxon>
        <taxon>Deinococcales</taxon>
        <taxon>Deinococcaceae</taxon>
        <taxon>Deinococcus</taxon>
    </lineage>
</organism>
<protein>
    <submittedName>
        <fullName evidence="2">Uncharacterized protein</fullName>
    </submittedName>
</protein>
<evidence type="ECO:0000313" key="3">
    <source>
        <dbReference type="Proteomes" id="UP001302059"/>
    </source>
</evidence>
<proteinExistence type="predicted"/>
<reference evidence="2 3" key="1">
    <citation type="submission" date="2023-05" db="EMBL/GenBank/DDBJ databases">
        <authorList>
            <person name="Gao F."/>
        </authorList>
    </citation>
    <scope>NUCLEOTIDE SEQUENCE [LARGE SCALE GENOMIC DNA]</scope>
    <source>
        <strain evidence="2 3">MIMF12</strain>
    </source>
</reference>
<comment type="caution">
    <text evidence="2">The sequence shown here is derived from an EMBL/GenBank/DDBJ whole genome shotgun (WGS) entry which is preliminary data.</text>
</comment>
<sequence>MKKVLLPLALGSLALSSAPAGAQPANFWNAQALSTARYVVLAPQIQGNPNLLSPEQRSGILAAMGRDSAGAIKRRYPGATIVADPNTPGVIKVSPILIAPGSLVPWAKLTARLDFDLPAGRRVTVQDQFGLLTLWQHQHDAANFLYDQLARRLP</sequence>
<name>A0ABT7JDV8_9DEIO</name>
<keyword evidence="3" id="KW-1185">Reference proteome</keyword>
<evidence type="ECO:0000313" key="2">
    <source>
        <dbReference type="EMBL" id="MDL2343236.1"/>
    </source>
</evidence>
<dbReference type="Proteomes" id="UP001302059">
    <property type="component" value="Unassembled WGS sequence"/>
</dbReference>
<gene>
    <name evidence="2" type="ORF">QOL99_03630</name>
</gene>
<keyword evidence="1" id="KW-0732">Signal</keyword>
<feature type="signal peptide" evidence="1">
    <location>
        <begin position="1"/>
        <end position="22"/>
    </location>
</feature>
<dbReference type="EMBL" id="JASNGB010000015">
    <property type="protein sequence ID" value="MDL2343236.1"/>
    <property type="molecule type" value="Genomic_DNA"/>
</dbReference>
<feature type="chain" id="PRO_5047217209" evidence="1">
    <location>
        <begin position="23"/>
        <end position="154"/>
    </location>
</feature>